<feature type="domain" description="Serine aminopeptidase S33" evidence="2">
    <location>
        <begin position="35"/>
        <end position="166"/>
    </location>
</feature>
<dbReference type="Gene3D" id="3.40.50.1820">
    <property type="entry name" value="alpha/beta hydrolase"/>
    <property type="match status" value="1"/>
</dbReference>
<dbReference type="InterPro" id="IPR022742">
    <property type="entry name" value="Hydrolase_4"/>
</dbReference>
<evidence type="ECO:0000256" key="1">
    <source>
        <dbReference type="ARBA" id="ARBA00022801"/>
    </source>
</evidence>
<dbReference type="AlphaFoldDB" id="A0A839SNN2"/>
<dbReference type="Pfam" id="PF12146">
    <property type="entry name" value="Hydrolase_4"/>
    <property type="match status" value="1"/>
</dbReference>
<dbReference type="PANTHER" id="PTHR16138">
    <property type="entry name" value="MYCOPHENOLIC ACID ACYL-GLUCURONIDE ESTERASE, MITOCHONDRIAL"/>
    <property type="match status" value="1"/>
</dbReference>
<dbReference type="Proteomes" id="UP000581135">
    <property type="component" value="Unassembled WGS sequence"/>
</dbReference>
<evidence type="ECO:0000313" key="3">
    <source>
        <dbReference type="EMBL" id="MBB3063788.1"/>
    </source>
</evidence>
<keyword evidence="1" id="KW-0378">Hydrolase</keyword>
<protein>
    <submittedName>
        <fullName evidence="3">Pimeloyl-ACP methyl ester carboxylesterase</fullName>
    </submittedName>
</protein>
<keyword evidence="4" id="KW-1185">Reference proteome</keyword>
<dbReference type="SUPFAM" id="SSF53474">
    <property type="entry name" value="alpha/beta-Hydrolases"/>
    <property type="match status" value="1"/>
</dbReference>
<accession>A0A839SNN2</accession>
<gene>
    <name evidence="3" type="ORF">FHR98_000053</name>
</gene>
<dbReference type="EMBL" id="JACHXA010000001">
    <property type="protein sequence ID" value="MBB3063788.1"/>
    <property type="molecule type" value="Genomic_DNA"/>
</dbReference>
<sequence>MTQSSNPASNQVSYLACPNDARIAYHRLQGKGPGIVFLGGFASDMTGTKALALEAFARDRGQAFLRFDYQGHGASSGRFEDGSIGLWAEDAKAAIAALTQGPQILVGSSMGGWIMLLAALAMPERVAALVGIAPAPDFTEDLMWAGFTAEVRTQIMETGAYREPSDYSDEPYVITRKLIEDGRQNLLLRDPIPLSCPVRILQGLEDRDVPWEHALKLCAALESSDVEVTLVKGGDHRLSEPADLDRLAMTLERLLERF</sequence>
<comment type="caution">
    <text evidence="3">The sequence shown here is derived from an EMBL/GenBank/DDBJ whole genome shotgun (WGS) entry which is preliminary data.</text>
</comment>
<dbReference type="PANTHER" id="PTHR16138:SF7">
    <property type="entry name" value="PALMITOYL-PROTEIN THIOESTERASE ABHD10, MITOCHONDRIAL"/>
    <property type="match status" value="1"/>
</dbReference>
<dbReference type="RefSeq" id="WP_183414607.1">
    <property type="nucleotide sequence ID" value="NZ_JACHXA010000001.1"/>
</dbReference>
<dbReference type="GO" id="GO:0016787">
    <property type="term" value="F:hydrolase activity"/>
    <property type="evidence" value="ECO:0007669"/>
    <property type="project" value="UniProtKB-KW"/>
</dbReference>
<dbReference type="InterPro" id="IPR052382">
    <property type="entry name" value="ABHD10_acyl-thioesterase"/>
</dbReference>
<evidence type="ECO:0000259" key="2">
    <source>
        <dbReference type="Pfam" id="PF12146"/>
    </source>
</evidence>
<dbReference type="InterPro" id="IPR029058">
    <property type="entry name" value="AB_hydrolase_fold"/>
</dbReference>
<reference evidence="3 4" key="1">
    <citation type="submission" date="2020-08" db="EMBL/GenBank/DDBJ databases">
        <title>Genomic Encyclopedia of Type Strains, Phase III (KMG-III): the genomes of soil and plant-associated and newly described type strains.</title>
        <authorList>
            <person name="Whitman W."/>
        </authorList>
    </citation>
    <scope>NUCLEOTIDE SEQUENCE [LARGE SCALE GENOMIC DNA]</scope>
    <source>
        <strain evidence="3 4">CECT 8803</strain>
    </source>
</reference>
<organism evidence="3 4">
    <name type="scientific">Limibacillus halophilus</name>
    <dbReference type="NCBI Taxonomy" id="1579333"/>
    <lineage>
        <taxon>Bacteria</taxon>
        <taxon>Pseudomonadati</taxon>
        <taxon>Pseudomonadota</taxon>
        <taxon>Alphaproteobacteria</taxon>
        <taxon>Rhodospirillales</taxon>
        <taxon>Rhodovibrionaceae</taxon>
        <taxon>Limibacillus</taxon>
    </lineage>
</organism>
<evidence type="ECO:0000313" key="4">
    <source>
        <dbReference type="Proteomes" id="UP000581135"/>
    </source>
</evidence>
<name>A0A839SNN2_9PROT</name>
<proteinExistence type="predicted"/>